<keyword evidence="2" id="KW-1185">Reference proteome</keyword>
<evidence type="ECO:0000313" key="2">
    <source>
        <dbReference type="Proteomes" id="UP001172083"/>
    </source>
</evidence>
<dbReference type="SUPFAM" id="SSF88946">
    <property type="entry name" value="Sigma2 domain of RNA polymerase sigma factors"/>
    <property type="match status" value="1"/>
</dbReference>
<accession>A0ABT8L1N5</accession>
<dbReference type="InterPro" id="IPR013325">
    <property type="entry name" value="RNA_pol_sigma_r2"/>
</dbReference>
<protein>
    <recommendedName>
        <fullName evidence="3">Sigma-70 family RNA polymerase sigma factor</fullName>
    </recommendedName>
</protein>
<dbReference type="Proteomes" id="UP001172083">
    <property type="component" value="Unassembled WGS sequence"/>
</dbReference>
<dbReference type="RefSeq" id="WP_346756949.1">
    <property type="nucleotide sequence ID" value="NZ_JAUJEB010000001.1"/>
</dbReference>
<sequence length="209" mass="24003">MGTATDIERQLHSRVLEGDEVAASILFSKYSDSIIQELSRIFPEVVKQDLESIYEGVTDAFLSYLAQPEKFDPNKATLRAYLLMAAKGDMKNIIDKKARALKKVGQSVELNEEVRNSKVDEMKNPEEQLLHQEVLSLKKDQLRALFPKEIDFEVAELVLYGVRETGPYAKILELDDLEEAEQQREVKKVKDRIKVKLKRAEQRGYFKGK</sequence>
<evidence type="ECO:0000313" key="1">
    <source>
        <dbReference type="EMBL" id="MDN5211619.1"/>
    </source>
</evidence>
<dbReference type="Gene3D" id="1.10.1740.10">
    <property type="match status" value="1"/>
</dbReference>
<proteinExistence type="predicted"/>
<comment type="caution">
    <text evidence="1">The sequence shown here is derived from an EMBL/GenBank/DDBJ whole genome shotgun (WGS) entry which is preliminary data.</text>
</comment>
<evidence type="ECO:0008006" key="3">
    <source>
        <dbReference type="Google" id="ProtNLM"/>
    </source>
</evidence>
<reference evidence="1" key="1">
    <citation type="submission" date="2023-06" db="EMBL/GenBank/DDBJ databases">
        <title>Genomic of Agaribacillus aureum.</title>
        <authorList>
            <person name="Wang G."/>
        </authorList>
    </citation>
    <scope>NUCLEOTIDE SEQUENCE</scope>
    <source>
        <strain evidence="1">BMA12</strain>
    </source>
</reference>
<name>A0ABT8L1N5_9BACT</name>
<organism evidence="1 2">
    <name type="scientific">Agaribacillus aureus</name>
    <dbReference type="NCBI Taxonomy" id="3051825"/>
    <lineage>
        <taxon>Bacteria</taxon>
        <taxon>Pseudomonadati</taxon>
        <taxon>Bacteroidota</taxon>
        <taxon>Cytophagia</taxon>
        <taxon>Cytophagales</taxon>
        <taxon>Splendidivirgaceae</taxon>
        <taxon>Agaribacillus</taxon>
    </lineage>
</organism>
<dbReference type="EMBL" id="JAUJEB010000001">
    <property type="protein sequence ID" value="MDN5211619.1"/>
    <property type="molecule type" value="Genomic_DNA"/>
</dbReference>
<gene>
    <name evidence="1" type="ORF">QQ020_06140</name>
</gene>